<organism evidence="1">
    <name type="scientific">marine metagenome</name>
    <dbReference type="NCBI Taxonomy" id="408172"/>
    <lineage>
        <taxon>unclassified sequences</taxon>
        <taxon>metagenomes</taxon>
        <taxon>ecological metagenomes</taxon>
    </lineage>
</organism>
<proteinExistence type="predicted"/>
<dbReference type="AlphaFoldDB" id="A0A382FRX7"/>
<sequence>MKVGEIIRKHFLESDGKCPGMGSITDYFYRNSYDSFWEFDTEGDFVNSSIGNFFESHALAMFNNKTIAETPV</sequence>
<reference evidence="1" key="1">
    <citation type="submission" date="2018-05" db="EMBL/GenBank/DDBJ databases">
        <authorList>
            <person name="Lanie J.A."/>
            <person name="Ng W.-L."/>
            <person name="Kazmierczak K.M."/>
            <person name="Andrzejewski T.M."/>
            <person name="Davidsen T.M."/>
            <person name="Wayne K.J."/>
            <person name="Tettelin H."/>
            <person name="Glass J.I."/>
            <person name="Rusch D."/>
            <person name="Podicherti R."/>
            <person name="Tsui H.-C.T."/>
            <person name="Winkler M.E."/>
        </authorList>
    </citation>
    <scope>NUCLEOTIDE SEQUENCE</scope>
</reference>
<name>A0A382FRX7_9ZZZZ</name>
<protein>
    <submittedName>
        <fullName evidence="1">Uncharacterized protein</fullName>
    </submittedName>
</protein>
<dbReference type="EMBL" id="UINC01051329">
    <property type="protein sequence ID" value="SVB65352.1"/>
    <property type="molecule type" value="Genomic_DNA"/>
</dbReference>
<evidence type="ECO:0000313" key="1">
    <source>
        <dbReference type="EMBL" id="SVB65352.1"/>
    </source>
</evidence>
<accession>A0A382FRX7</accession>
<gene>
    <name evidence="1" type="ORF">METZ01_LOCUS218206</name>
</gene>